<dbReference type="EMBL" id="LCJT01000004">
    <property type="protein sequence ID" value="KKT84266.1"/>
    <property type="molecule type" value="Genomic_DNA"/>
</dbReference>
<reference evidence="2 3" key="1">
    <citation type="journal article" date="2015" name="Nature">
        <title>rRNA introns, odd ribosomes, and small enigmatic genomes across a large radiation of phyla.</title>
        <authorList>
            <person name="Brown C.T."/>
            <person name="Hug L.A."/>
            <person name="Thomas B.C."/>
            <person name="Sharon I."/>
            <person name="Castelle C.J."/>
            <person name="Singh A."/>
            <person name="Wilkins M.J."/>
            <person name="Williams K.H."/>
            <person name="Banfield J.F."/>
        </authorList>
    </citation>
    <scope>NUCLEOTIDE SEQUENCE [LARGE SCALE GENOMIC DNA]</scope>
</reference>
<gene>
    <name evidence="2" type="ORF">UW81_C0004G0027</name>
</gene>
<organism evidence="2 3">
    <name type="scientific">Candidatus Giovannonibacteria bacterium GW2011_GWC2_44_9</name>
    <dbReference type="NCBI Taxonomy" id="1618658"/>
    <lineage>
        <taxon>Bacteria</taxon>
        <taxon>Candidatus Giovannoniibacteriota</taxon>
    </lineage>
</organism>
<accession>A0A0G1KKM8</accession>
<protein>
    <submittedName>
        <fullName evidence="2">WxcM-like protein</fullName>
    </submittedName>
</protein>
<dbReference type="AlphaFoldDB" id="A0A0G1KKM8"/>
<dbReference type="Gene3D" id="2.60.120.10">
    <property type="entry name" value="Jelly Rolls"/>
    <property type="match status" value="1"/>
</dbReference>
<name>A0A0G1KKM8_9BACT</name>
<dbReference type="InterPro" id="IPR014710">
    <property type="entry name" value="RmlC-like_jellyroll"/>
</dbReference>
<dbReference type="CDD" id="cd20292">
    <property type="entry name" value="cupin_QdtA-like"/>
    <property type="match status" value="1"/>
</dbReference>
<evidence type="ECO:0000259" key="1">
    <source>
        <dbReference type="Pfam" id="PF05523"/>
    </source>
</evidence>
<feature type="domain" description="Sugar 3,4-ketoisomerase QdtA cupin" evidence="1">
    <location>
        <begin position="8"/>
        <end position="128"/>
    </location>
</feature>
<evidence type="ECO:0000313" key="3">
    <source>
        <dbReference type="Proteomes" id="UP000033915"/>
    </source>
</evidence>
<dbReference type="InterPro" id="IPR011051">
    <property type="entry name" value="RmlC_Cupin_sf"/>
</dbReference>
<comment type="caution">
    <text evidence="2">The sequence shown here is derived from an EMBL/GenBank/DDBJ whole genome shotgun (WGS) entry which is preliminary data.</text>
</comment>
<dbReference type="Pfam" id="PF05523">
    <property type="entry name" value="FdtA"/>
    <property type="match status" value="1"/>
</dbReference>
<sequence length="129" mass="15105">MWNTKLIFKKDGRGNLYVGEARKQIPFAIKRFYIISNVVSPKVVRGMHAHKKLEQAIFCLNGSFELSMDDGRKKWSIFMNNPAKGVLLRKKVWHSMSKFSKDCVTLVVASDYYNEDDYIRNYDEFSKLI</sequence>
<dbReference type="InterPro" id="IPR008894">
    <property type="entry name" value="QdtA_cupin_dom"/>
</dbReference>
<dbReference type="Proteomes" id="UP000033915">
    <property type="component" value="Unassembled WGS sequence"/>
</dbReference>
<proteinExistence type="predicted"/>
<dbReference type="SUPFAM" id="SSF51182">
    <property type="entry name" value="RmlC-like cupins"/>
    <property type="match status" value="1"/>
</dbReference>
<evidence type="ECO:0000313" key="2">
    <source>
        <dbReference type="EMBL" id="KKT84266.1"/>
    </source>
</evidence>